<dbReference type="PANTHER" id="PTHR30570:SF1">
    <property type="entry name" value="PHOSPHATE-BINDING PROTEIN PSTS"/>
    <property type="match status" value="1"/>
</dbReference>
<name>A0ABX8RCX9_9CLOT</name>
<organism evidence="10 11">
    <name type="scientific">Crassaminicella indica</name>
    <dbReference type="NCBI Taxonomy" id="2855394"/>
    <lineage>
        <taxon>Bacteria</taxon>
        <taxon>Bacillati</taxon>
        <taxon>Bacillota</taxon>
        <taxon>Clostridia</taxon>
        <taxon>Eubacteriales</taxon>
        <taxon>Clostridiaceae</taxon>
        <taxon>Crassaminicella</taxon>
    </lineage>
</organism>
<proteinExistence type="inferred from homology"/>
<comment type="similarity">
    <text evidence="3">Belongs to the PstS family.</text>
</comment>
<evidence type="ECO:0000256" key="8">
    <source>
        <dbReference type="ARBA" id="ARBA00023288"/>
    </source>
</evidence>
<evidence type="ECO:0000256" key="4">
    <source>
        <dbReference type="ARBA" id="ARBA00011529"/>
    </source>
</evidence>
<evidence type="ECO:0000256" key="5">
    <source>
        <dbReference type="ARBA" id="ARBA00022592"/>
    </source>
</evidence>
<comment type="function">
    <text evidence="1">Part of the ABC transporter complex PstSACB involved in phosphate import.</text>
</comment>
<sequence length="304" mass="33111">MKKLVSVITIVVLLLSIILTGCADKASSNEAASNTEEVFKSQILFKGSSTLAPVIAKISTDFIEEYKTWDKVNKDFPNKSVDIFVSAGGSSAGVKAAMDGSSDFGMVSRAVSDEEKDKIKGYQEFKLGVDALTISVNPENKIYEVKKSLSTEEIQKIFSGEYKYWDEVEGSLPHEEIVIVTRDLGGGAHKVFKKKVMGDKKVREDAIQAPSMGALVTKIMENKNAIGYASYGMVNQNAGKIVPLDVDGIAPTKENIVSGDYKISRPLLIIKKGELLPQQKAFIDVLLSEEGMKTVEKMGFVPAK</sequence>
<keyword evidence="7" id="KW-0564">Palmitate</keyword>
<dbReference type="RefSeq" id="WP_218283612.1">
    <property type="nucleotide sequence ID" value="NZ_CP078093.1"/>
</dbReference>
<keyword evidence="11" id="KW-1185">Reference proteome</keyword>
<dbReference type="Pfam" id="PF12849">
    <property type="entry name" value="PBP_like_2"/>
    <property type="match status" value="1"/>
</dbReference>
<gene>
    <name evidence="10" type="ORF">KVH43_04150</name>
</gene>
<evidence type="ECO:0000259" key="9">
    <source>
        <dbReference type="Pfam" id="PF12849"/>
    </source>
</evidence>
<dbReference type="Proteomes" id="UP000886818">
    <property type="component" value="Chromosome"/>
</dbReference>
<comment type="subcellular location">
    <subcellularLocation>
        <location evidence="2">Cell membrane</location>
        <topology evidence="2">Lipid-anchor</topology>
    </subcellularLocation>
</comment>
<evidence type="ECO:0000313" key="10">
    <source>
        <dbReference type="EMBL" id="QXM06919.1"/>
    </source>
</evidence>
<keyword evidence="6" id="KW-0732">Signal</keyword>
<dbReference type="InterPro" id="IPR050811">
    <property type="entry name" value="Phosphate_ABC_transporter"/>
</dbReference>
<comment type="subunit">
    <text evidence="4">The complex is composed of two ATP-binding proteins (PstB), two transmembrane proteins (PstC and PstA) and a solute-binding protein (PstS).</text>
</comment>
<dbReference type="EMBL" id="CP078093">
    <property type="protein sequence ID" value="QXM06919.1"/>
    <property type="molecule type" value="Genomic_DNA"/>
</dbReference>
<reference evidence="10" key="1">
    <citation type="submission" date="2021-07" db="EMBL/GenBank/DDBJ databases">
        <title>Complete genome sequence of Crassaminicella sp. 143-21, isolated from a deep-sea hydrothermal vent.</title>
        <authorList>
            <person name="Li X."/>
        </authorList>
    </citation>
    <scope>NUCLEOTIDE SEQUENCE</scope>
    <source>
        <strain evidence="10">143-21</strain>
    </source>
</reference>
<evidence type="ECO:0000256" key="1">
    <source>
        <dbReference type="ARBA" id="ARBA00002841"/>
    </source>
</evidence>
<evidence type="ECO:0000256" key="6">
    <source>
        <dbReference type="ARBA" id="ARBA00022729"/>
    </source>
</evidence>
<dbReference type="CDD" id="cd13653">
    <property type="entry name" value="PBP2_phosphate_like_1"/>
    <property type="match status" value="1"/>
</dbReference>
<keyword evidence="8" id="KW-0449">Lipoprotein</keyword>
<accession>A0ABX8RCX9</accession>
<evidence type="ECO:0000256" key="2">
    <source>
        <dbReference type="ARBA" id="ARBA00004193"/>
    </source>
</evidence>
<keyword evidence="5" id="KW-0592">Phosphate transport</keyword>
<evidence type="ECO:0000256" key="3">
    <source>
        <dbReference type="ARBA" id="ARBA00008725"/>
    </source>
</evidence>
<dbReference type="PANTHER" id="PTHR30570">
    <property type="entry name" value="PERIPLASMIC PHOSPHATE BINDING COMPONENT OF PHOSPHATE ABC TRANSPORTER"/>
    <property type="match status" value="1"/>
</dbReference>
<evidence type="ECO:0000256" key="7">
    <source>
        <dbReference type="ARBA" id="ARBA00023139"/>
    </source>
</evidence>
<feature type="domain" description="PBP" evidence="9">
    <location>
        <begin position="42"/>
        <end position="290"/>
    </location>
</feature>
<dbReference type="InterPro" id="IPR024370">
    <property type="entry name" value="PBP_domain"/>
</dbReference>
<protein>
    <submittedName>
        <fullName evidence="10">Phosphate ABC transporter substrate-binding protein</fullName>
    </submittedName>
</protein>
<evidence type="ECO:0000313" key="11">
    <source>
        <dbReference type="Proteomes" id="UP000886818"/>
    </source>
</evidence>
<dbReference type="PROSITE" id="PS51257">
    <property type="entry name" value="PROKAR_LIPOPROTEIN"/>
    <property type="match status" value="1"/>
</dbReference>
<keyword evidence="5" id="KW-0813">Transport</keyword>